<keyword evidence="1" id="KW-0812">Transmembrane</keyword>
<evidence type="ECO:0000313" key="3">
    <source>
        <dbReference type="Proteomes" id="UP000237105"/>
    </source>
</evidence>
<keyword evidence="1" id="KW-0472">Membrane</keyword>
<feature type="transmembrane region" description="Helical" evidence="1">
    <location>
        <begin position="86"/>
        <end position="111"/>
    </location>
</feature>
<proteinExistence type="predicted"/>
<evidence type="ECO:0000313" key="2">
    <source>
        <dbReference type="EMBL" id="PON49530.1"/>
    </source>
</evidence>
<accession>A0A2P5BL79</accession>
<dbReference type="Proteomes" id="UP000237105">
    <property type="component" value="Unassembled WGS sequence"/>
</dbReference>
<gene>
    <name evidence="2" type="ORF">PanWU01x14_229420</name>
</gene>
<evidence type="ECO:0000256" key="1">
    <source>
        <dbReference type="SAM" id="Phobius"/>
    </source>
</evidence>
<feature type="non-terminal residue" evidence="2">
    <location>
        <position position="1"/>
    </location>
</feature>
<dbReference type="OrthoDB" id="10452188at2759"/>
<sequence>LSFTRTAAAPLISSRRRSRLETHRSEELVHIFTLLDLEELQLRQFPLTRRDAPLRLSRGRRTRQDLGDSVTFGGRRAAQVQLQFQFLLRLLLLVVIIDLVFVIVVGVGVGVPSSLLNCDSGGDAGGFDGFGSVDFDWRELDIWEILAD</sequence>
<comment type="caution">
    <text evidence="2">The sequence shown here is derived from an EMBL/GenBank/DDBJ whole genome shotgun (WGS) entry which is preliminary data.</text>
</comment>
<name>A0A2P5BL79_PARAD</name>
<dbReference type="EMBL" id="JXTB01000259">
    <property type="protein sequence ID" value="PON49530.1"/>
    <property type="molecule type" value="Genomic_DNA"/>
</dbReference>
<dbReference type="AlphaFoldDB" id="A0A2P5BL79"/>
<protein>
    <recommendedName>
        <fullName evidence="4">Transmembrane protein</fullName>
    </recommendedName>
</protein>
<keyword evidence="3" id="KW-1185">Reference proteome</keyword>
<evidence type="ECO:0008006" key="4">
    <source>
        <dbReference type="Google" id="ProtNLM"/>
    </source>
</evidence>
<reference evidence="3" key="1">
    <citation type="submission" date="2016-06" db="EMBL/GenBank/DDBJ databases">
        <title>Parallel loss of symbiosis genes in relatives of nitrogen-fixing non-legume Parasponia.</title>
        <authorList>
            <person name="Van Velzen R."/>
            <person name="Holmer R."/>
            <person name="Bu F."/>
            <person name="Rutten L."/>
            <person name="Van Zeijl A."/>
            <person name="Liu W."/>
            <person name="Santuari L."/>
            <person name="Cao Q."/>
            <person name="Sharma T."/>
            <person name="Shen D."/>
            <person name="Roswanjaya Y."/>
            <person name="Wardhani T."/>
            <person name="Kalhor M.S."/>
            <person name="Jansen J."/>
            <person name="Van den Hoogen J."/>
            <person name="Gungor B."/>
            <person name="Hartog M."/>
            <person name="Hontelez J."/>
            <person name="Verver J."/>
            <person name="Yang W.-C."/>
            <person name="Schijlen E."/>
            <person name="Repin R."/>
            <person name="Schilthuizen M."/>
            <person name="Schranz E."/>
            <person name="Heidstra R."/>
            <person name="Miyata K."/>
            <person name="Fedorova E."/>
            <person name="Kohlen W."/>
            <person name="Bisseling T."/>
            <person name="Smit S."/>
            <person name="Geurts R."/>
        </authorList>
    </citation>
    <scope>NUCLEOTIDE SEQUENCE [LARGE SCALE GENOMIC DNA]</scope>
    <source>
        <strain evidence="3">cv. WU1-14</strain>
    </source>
</reference>
<organism evidence="2 3">
    <name type="scientific">Parasponia andersonii</name>
    <name type="common">Sponia andersonii</name>
    <dbReference type="NCBI Taxonomy" id="3476"/>
    <lineage>
        <taxon>Eukaryota</taxon>
        <taxon>Viridiplantae</taxon>
        <taxon>Streptophyta</taxon>
        <taxon>Embryophyta</taxon>
        <taxon>Tracheophyta</taxon>
        <taxon>Spermatophyta</taxon>
        <taxon>Magnoliopsida</taxon>
        <taxon>eudicotyledons</taxon>
        <taxon>Gunneridae</taxon>
        <taxon>Pentapetalae</taxon>
        <taxon>rosids</taxon>
        <taxon>fabids</taxon>
        <taxon>Rosales</taxon>
        <taxon>Cannabaceae</taxon>
        <taxon>Parasponia</taxon>
    </lineage>
</organism>
<keyword evidence="1" id="KW-1133">Transmembrane helix</keyword>